<accession>A0A7S1RWE4</accession>
<evidence type="ECO:0000256" key="2">
    <source>
        <dbReference type="ARBA" id="ARBA00022723"/>
    </source>
</evidence>
<feature type="region of interest" description="Disordered" evidence="4">
    <location>
        <begin position="95"/>
        <end position="114"/>
    </location>
</feature>
<dbReference type="InterPro" id="IPR039058">
    <property type="entry name" value="Yippee_fam"/>
</dbReference>
<gene>
    <name evidence="6" type="ORF">ACAT0790_LOCUS54769</name>
</gene>
<feature type="compositionally biased region" description="Acidic residues" evidence="4">
    <location>
        <begin position="57"/>
        <end position="69"/>
    </location>
</feature>
<name>A0A7S1RWE4_ALECA</name>
<comment type="similarity">
    <text evidence="1">Belongs to the yippee family.</text>
</comment>
<dbReference type="InterPro" id="IPR034751">
    <property type="entry name" value="Yippee"/>
</dbReference>
<dbReference type="EMBL" id="HBGE01091996">
    <property type="protein sequence ID" value="CAD9178000.1"/>
    <property type="molecule type" value="Transcribed_RNA"/>
</dbReference>
<dbReference type="Pfam" id="PF03226">
    <property type="entry name" value="Yippee-Mis18"/>
    <property type="match status" value="1"/>
</dbReference>
<feature type="domain" description="Yippee" evidence="5">
    <location>
        <begin position="211"/>
        <end position="309"/>
    </location>
</feature>
<dbReference type="InterPro" id="IPR004910">
    <property type="entry name" value="Yippee/Mis18/Cereblon"/>
</dbReference>
<dbReference type="PROSITE" id="PS51792">
    <property type="entry name" value="YIPPEE"/>
    <property type="match status" value="1"/>
</dbReference>
<evidence type="ECO:0000313" key="6">
    <source>
        <dbReference type="EMBL" id="CAD9178000.1"/>
    </source>
</evidence>
<protein>
    <recommendedName>
        <fullName evidence="5">Yippee domain-containing protein</fullName>
    </recommendedName>
</protein>
<feature type="region of interest" description="Disordered" evidence="4">
    <location>
        <begin position="119"/>
        <end position="210"/>
    </location>
</feature>
<feature type="region of interest" description="Disordered" evidence="4">
    <location>
        <begin position="1"/>
        <end position="80"/>
    </location>
</feature>
<feature type="compositionally biased region" description="Basic and acidic residues" evidence="4">
    <location>
        <begin position="14"/>
        <end position="48"/>
    </location>
</feature>
<feature type="compositionally biased region" description="Low complexity" evidence="4">
    <location>
        <begin position="180"/>
        <end position="198"/>
    </location>
</feature>
<organism evidence="6">
    <name type="scientific">Alexandrium catenella</name>
    <name type="common">Red tide dinoflagellate</name>
    <name type="synonym">Gonyaulax catenella</name>
    <dbReference type="NCBI Taxonomy" id="2925"/>
    <lineage>
        <taxon>Eukaryota</taxon>
        <taxon>Sar</taxon>
        <taxon>Alveolata</taxon>
        <taxon>Dinophyceae</taxon>
        <taxon>Gonyaulacales</taxon>
        <taxon>Pyrocystaceae</taxon>
        <taxon>Alexandrium</taxon>
    </lineage>
</organism>
<evidence type="ECO:0000256" key="4">
    <source>
        <dbReference type="SAM" id="MobiDB-lite"/>
    </source>
</evidence>
<evidence type="ECO:0000256" key="3">
    <source>
        <dbReference type="ARBA" id="ARBA00022833"/>
    </source>
</evidence>
<dbReference type="PANTHER" id="PTHR13848">
    <property type="entry name" value="PROTEIN YIPPEE-LIKE CG15309-RELATED"/>
    <property type="match status" value="1"/>
</dbReference>
<sequence>MVFGRLLRSAVPQAEREERFHDSKRLKEDHGWEDCNERLTPSKEDKTLPEPAPSTQEPEEAISDTDWDWDMPGASRSDDPVGALVVDDYLLVGESVPRKSGTPQEHDASVSEESTALFSILPPTPNSGPAVKESSSSRQESTPGCNAMSGVPAPAGDILAATKASTEVSAEEPPVDPHTADGAAGPAAEAAQAGLTAASPDEEGKKDADKPDYRCLVCNNHIFKEEDILSSNYHAMTGPGYLTSMATNVCIALELQTQLYTTGKYTVREVSCSNCAAMLGVTYAGAADVRNRYKVGKFLIGRDRLRLPPGVVHPMDQK</sequence>
<keyword evidence="3" id="KW-0862">Zinc</keyword>
<feature type="compositionally biased region" description="Polar residues" evidence="4">
    <location>
        <begin position="133"/>
        <end position="144"/>
    </location>
</feature>
<dbReference type="AlphaFoldDB" id="A0A7S1RWE4"/>
<evidence type="ECO:0000256" key="1">
    <source>
        <dbReference type="ARBA" id="ARBA00005613"/>
    </source>
</evidence>
<proteinExistence type="inferred from homology"/>
<keyword evidence="2" id="KW-0479">Metal-binding</keyword>
<evidence type="ECO:0000259" key="5">
    <source>
        <dbReference type="PROSITE" id="PS51792"/>
    </source>
</evidence>
<reference evidence="6" key="1">
    <citation type="submission" date="2021-01" db="EMBL/GenBank/DDBJ databases">
        <authorList>
            <person name="Corre E."/>
            <person name="Pelletier E."/>
            <person name="Niang G."/>
            <person name="Scheremetjew M."/>
            <person name="Finn R."/>
            <person name="Kale V."/>
            <person name="Holt S."/>
            <person name="Cochrane G."/>
            <person name="Meng A."/>
            <person name="Brown T."/>
            <person name="Cohen L."/>
        </authorList>
    </citation>
    <scope>NUCLEOTIDE SEQUENCE</scope>
    <source>
        <strain evidence="6">OF101</strain>
    </source>
</reference>